<dbReference type="Pfam" id="PF02915">
    <property type="entry name" value="Rubrerythrin"/>
    <property type="match status" value="1"/>
</dbReference>
<dbReference type="EMBL" id="PDCJ01000002">
    <property type="protein sequence ID" value="PEG29870.1"/>
    <property type="molecule type" value="Genomic_DNA"/>
</dbReference>
<dbReference type="AlphaFoldDB" id="A0A2A7ME90"/>
<feature type="domain" description="Rubredoxin-like" evidence="6">
    <location>
        <begin position="140"/>
        <end position="174"/>
    </location>
</feature>
<keyword evidence="11" id="KW-1185">Reference proteome</keyword>
<evidence type="ECO:0000313" key="8">
    <source>
        <dbReference type="EMBL" id="CAG9710646.1"/>
    </source>
</evidence>
<keyword evidence="5" id="KW-0408">Iron</keyword>
<dbReference type="EMBL" id="CAKJVE010000004">
    <property type="protein sequence ID" value="CAG9710646.1"/>
    <property type="molecule type" value="Genomic_DNA"/>
</dbReference>
<dbReference type="OrthoDB" id="9799749at2"/>
<dbReference type="Proteomes" id="UP000220840">
    <property type="component" value="Unassembled WGS sequence"/>
</dbReference>
<dbReference type="CDD" id="cd00729">
    <property type="entry name" value="rubredoxin_SM"/>
    <property type="match status" value="1"/>
</dbReference>
<keyword evidence="3" id="KW-0479">Metal-binding</keyword>
<dbReference type="CDD" id="cd01041">
    <property type="entry name" value="Rubrerythrin"/>
    <property type="match status" value="1"/>
</dbReference>
<dbReference type="Gene3D" id="1.20.1260.10">
    <property type="match status" value="1"/>
</dbReference>
<evidence type="ECO:0000256" key="5">
    <source>
        <dbReference type="ARBA" id="ARBA00023004"/>
    </source>
</evidence>
<name>A0A2A7ME90_9CLOT</name>
<evidence type="ECO:0000256" key="1">
    <source>
        <dbReference type="ARBA" id="ARBA00001965"/>
    </source>
</evidence>
<organism evidence="9 11">
    <name type="scientific">Clostridium neonatale</name>
    <dbReference type="NCBI Taxonomy" id="137838"/>
    <lineage>
        <taxon>Bacteria</taxon>
        <taxon>Bacillati</taxon>
        <taxon>Bacillota</taxon>
        <taxon>Clostridia</taxon>
        <taxon>Eubacteriales</taxon>
        <taxon>Clostridiaceae</taxon>
        <taxon>Clostridium</taxon>
    </lineage>
</organism>
<protein>
    <submittedName>
        <fullName evidence="8 10">Rubrerythrin</fullName>
    </submittedName>
    <submittedName>
        <fullName evidence="9">Rubrerythrin family protein</fullName>
    </submittedName>
</protein>
<dbReference type="InterPro" id="IPR024934">
    <property type="entry name" value="Rubredoxin-like_dom"/>
</dbReference>
<reference evidence="9 11" key="1">
    <citation type="submission" date="2017-10" db="EMBL/GenBank/DDBJ databases">
        <title>Effective Description of Clostridium neonatale sp. nov. linked to necrotizing enterocolitis in neonates and a clarification of species assignable to the genus Clostridium (Prazmowski 1880) emend. Lawson and Rainey 2016.</title>
        <authorList>
            <person name="Bernard K."/>
            <person name="Burdz T."/>
            <person name="Wiebe D."/>
            <person name="Balcewich B."/>
            <person name="Alfa M."/>
            <person name="Bernier A.-M."/>
        </authorList>
    </citation>
    <scope>NUCLEOTIDE SEQUENCE [LARGE SCALE GENOMIC DNA]</scope>
    <source>
        <strain evidence="9 11">LCDC99A005</strain>
    </source>
</reference>
<evidence type="ECO:0000313" key="10">
    <source>
        <dbReference type="EMBL" id="VCT83230.1"/>
    </source>
</evidence>
<dbReference type="RefSeq" id="WP_058294036.1">
    <property type="nucleotide sequence ID" value="NZ_CAKJVE010000004.1"/>
</dbReference>
<dbReference type="SUPFAM" id="SSF47240">
    <property type="entry name" value="Ferritin-like"/>
    <property type="match status" value="1"/>
</dbReference>
<feature type="domain" description="Ferritin-like diiron" evidence="7">
    <location>
        <begin position="2"/>
        <end position="133"/>
    </location>
</feature>
<dbReference type="SUPFAM" id="SSF57802">
    <property type="entry name" value="Rubredoxin-like"/>
    <property type="match status" value="1"/>
</dbReference>
<dbReference type="Proteomes" id="UP000789738">
    <property type="component" value="Unassembled WGS sequence"/>
</dbReference>
<dbReference type="STRING" id="137838.GCA_001458595_01144"/>
<comment type="cofactor">
    <cofactor evidence="1">
        <name>Fe(3+)</name>
        <dbReference type="ChEBI" id="CHEBI:29034"/>
    </cofactor>
</comment>
<dbReference type="InterPro" id="IPR048574">
    <property type="entry name" value="RUBY_RBDX"/>
</dbReference>
<dbReference type="GO" id="GO:0005506">
    <property type="term" value="F:iron ion binding"/>
    <property type="evidence" value="ECO:0007669"/>
    <property type="project" value="InterPro"/>
</dbReference>
<dbReference type="InterPro" id="IPR003251">
    <property type="entry name" value="Rr_diiron-bd_dom"/>
</dbReference>
<dbReference type="InterPro" id="IPR009078">
    <property type="entry name" value="Ferritin-like_SF"/>
</dbReference>
<dbReference type="GeneID" id="68876165"/>
<evidence type="ECO:0000313" key="12">
    <source>
        <dbReference type="Proteomes" id="UP000431451"/>
    </source>
</evidence>
<sequence length="180" mass="21187">MDLEGSRTEKNLYKTYAGECRARTKYNLYSEKARADGYVWISEIFNMIAGNEYAHAREAYKRYLKKVCDTENNLIDSALGEAEESQFIYKEFEKVAREEGFKEIADFYKELQEVEESHKEIFSKLAKEVKGETIFKCEEVCYFKCLNCGYIYEGKEAPDRCPLCKYPKSFFEKIENIDCK</sequence>
<dbReference type="PANTHER" id="PTHR43865">
    <property type="entry name" value="RUBRERYTHRIN-RELATED"/>
    <property type="match status" value="1"/>
</dbReference>
<gene>
    <name evidence="10" type="primary">rbr_1</name>
    <name evidence="8" type="synonym">rbr</name>
    <name evidence="8" type="ORF">CNEO_44886</name>
    <name evidence="10" type="ORF">CNEONATNEC25_00825</name>
    <name evidence="9" type="ORF">CQ394_14570</name>
</gene>
<evidence type="ECO:0000256" key="2">
    <source>
        <dbReference type="ARBA" id="ARBA00022448"/>
    </source>
</evidence>
<evidence type="ECO:0000313" key="9">
    <source>
        <dbReference type="EMBL" id="PEG29870.1"/>
    </source>
</evidence>
<evidence type="ECO:0000259" key="6">
    <source>
        <dbReference type="PROSITE" id="PS50903"/>
    </source>
</evidence>
<keyword evidence="4" id="KW-0249">Electron transport</keyword>
<evidence type="ECO:0000256" key="4">
    <source>
        <dbReference type="ARBA" id="ARBA00022982"/>
    </source>
</evidence>
<reference evidence="10 12" key="2">
    <citation type="submission" date="2018-06" db="EMBL/GenBank/DDBJ databases">
        <authorList>
            <consortium name="IHU Genomes"/>
        </authorList>
    </citation>
    <scope>NUCLEOTIDE SEQUENCE [LARGE SCALE GENOMIC DNA]</scope>
    <source>
        <strain evidence="10 12">NEC25</strain>
    </source>
</reference>
<dbReference type="EMBL" id="UWJD01000001">
    <property type="protein sequence ID" value="VCT83230.1"/>
    <property type="molecule type" value="Genomic_DNA"/>
</dbReference>
<dbReference type="InterPro" id="IPR009040">
    <property type="entry name" value="Ferritin-like_diiron"/>
</dbReference>
<dbReference type="Pfam" id="PF21349">
    <property type="entry name" value="RUBY_RBDX"/>
    <property type="match status" value="1"/>
</dbReference>
<evidence type="ECO:0000313" key="11">
    <source>
        <dbReference type="Proteomes" id="UP000220840"/>
    </source>
</evidence>
<evidence type="ECO:0000259" key="7">
    <source>
        <dbReference type="PROSITE" id="PS50905"/>
    </source>
</evidence>
<dbReference type="GO" id="GO:0016491">
    <property type="term" value="F:oxidoreductase activity"/>
    <property type="evidence" value="ECO:0007669"/>
    <property type="project" value="InterPro"/>
</dbReference>
<evidence type="ECO:0000256" key="3">
    <source>
        <dbReference type="ARBA" id="ARBA00022723"/>
    </source>
</evidence>
<keyword evidence="2" id="KW-0813">Transport</keyword>
<dbReference type="PROSITE" id="PS50905">
    <property type="entry name" value="FERRITIN_LIKE"/>
    <property type="match status" value="1"/>
</dbReference>
<dbReference type="InterPro" id="IPR052364">
    <property type="entry name" value="Rubrerythrin"/>
</dbReference>
<dbReference type="PROSITE" id="PS50903">
    <property type="entry name" value="RUBREDOXIN_LIKE"/>
    <property type="match status" value="1"/>
</dbReference>
<accession>A0A2A7ME90</accession>
<dbReference type="Proteomes" id="UP000431451">
    <property type="component" value="Unassembled WGS sequence"/>
</dbReference>
<reference evidence="8" key="3">
    <citation type="submission" date="2021-10" db="EMBL/GenBank/DDBJ databases">
        <authorList>
            <person name="Mesa V."/>
        </authorList>
    </citation>
    <scope>NUCLEOTIDE SEQUENCE</scope>
    <source>
        <strain evidence="8">CC3_PB</strain>
    </source>
</reference>
<proteinExistence type="predicted"/>
<dbReference type="Gene3D" id="2.20.28.10">
    <property type="match status" value="1"/>
</dbReference>
<dbReference type="PANTHER" id="PTHR43865:SF1">
    <property type="entry name" value="RUBRERYTHRIN-RELATED"/>
    <property type="match status" value="1"/>
</dbReference>
<dbReference type="InterPro" id="IPR012347">
    <property type="entry name" value="Ferritin-like"/>
</dbReference>